<evidence type="ECO:0000313" key="1">
    <source>
        <dbReference type="EMBL" id="MFM0722057.1"/>
    </source>
</evidence>
<dbReference type="EMBL" id="JAQQCL010000105">
    <property type="protein sequence ID" value="MFM0722057.1"/>
    <property type="molecule type" value="Genomic_DNA"/>
</dbReference>
<comment type="caution">
    <text evidence="1">The sequence shown here is derived from an EMBL/GenBank/DDBJ whole genome shotgun (WGS) entry which is preliminary data.</text>
</comment>
<reference evidence="1 2" key="1">
    <citation type="journal article" date="2024" name="Chem. Sci.">
        <title>Discovery of megapolipeptins by genome mining of a Burkholderiales bacteria collection.</title>
        <authorList>
            <person name="Paulo B.S."/>
            <person name="Recchia M.J.J."/>
            <person name="Lee S."/>
            <person name="Fergusson C.H."/>
            <person name="Romanowski S.B."/>
            <person name="Hernandez A."/>
            <person name="Krull N."/>
            <person name="Liu D.Y."/>
            <person name="Cavanagh H."/>
            <person name="Bos A."/>
            <person name="Gray C.A."/>
            <person name="Murphy B.T."/>
            <person name="Linington R.G."/>
            <person name="Eustaquio A.S."/>
        </authorList>
    </citation>
    <scope>NUCLEOTIDE SEQUENCE [LARGE SCALE GENOMIC DNA]</scope>
    <source>
        <strain evidence="1 2">RL17-350-BIC-E</strain>
    </source>
</reference>
<accession>A0ABW9ESJ7</accession>
<proteinExistence type="predicted"/>
<name>A0ABW9ESJ7_9BURK</name>
<dbReference type="PANTHER" id="PTHR38591">
    <property type="entry name" value="HYDROLASE"/>
    <property type="match status" value="1"/>
</dbReference>
<gene>
    <name evidence="1" type="ORF">PQQ73_37890</name>
</gene>
<dbReference type="Proteomes" id="UP001629392">
    <property type="component" value="Unassembled WGS sequence"/>
</dbReference>
<organism evidence="1 2">
    <name type="scientific">Paraburkholderia strydomiana</name>
    <dbReference type="NCBI Taxonomy" id="1245417"/>
    <lineage>
        <taxon>Bacteria</taxon>
        <taxon>Pseudomonadati</taxon>
        <taxon>Pseudomonadota</taxon>
        <taxon>Betaproteobacteria</taxon>
        <taxon>Burkholderiales</taxon>
        <taxon>Burkholderiaceae</taxon>
        <taxon>Paraburkholderia</taxon>
    </lineage>
</organism>
<sequence>VVFTPVRTWRSARTNTLYPVSMDVGTGPLKWRLDPLMDDQELDSRLSTGAVYWEGAVKVSRESVEVGLGYLELTGYADALRIGKR</sequence>
<dbReference type="PANTHER" id="PTHR38591:SF1">
    <property type="entry name" value="BLL1000 PROTEIN"/>
    <property type="match status" value="1"/>
</dbReference>
<protein>
    <submittedName>
        <fullName evidence="1">Lipocalin family protein</fullName>
    </submittedName>
</protein>
<feature type="non-terminal residue" evidence="1">
    <location>
        <position position="1"/>
    </location>
</feature>
<dbReference type="Pfam" id="PF17186">
    <property type="entry name" value="Lipocalin_9"/>
    <property type="match status" value="1"/>
</dbReference>
<dbReference type="RefSeq" id="WP_408158220.1">
    <property type="nucleotide sequence ID" value="NZ_JAQQCL010000105.1"/>
</dbReference>
<keyword evidence="2" id="KW-1185">Reference proteome</keyword>
<dbReference type="InterPro" id="IPR023374">
    <property type="entry name" value="AttH-like_dom_sf"/>
</dbReference>
<evidence type="ECO:0000313" key="2">
    <source>
        <dbReference type="Proteomes" id="UP001629392"/>
    </source>
</evidence>
<dbReference type="SUPFAM" id="SSF159245">
    <property type="entry name" value="AttH-like"/>
    <property type="match status" value="1"/>
</dbReference>
<dbReference type="Gene3D" id="2.40.370.10">
    <property type="entry name" value="AttH-like domain"/>
    <property type="match status" value="1"/>
</dbReference>